<evidence type="ECO:0000313" key="2">
    <source>
        <dbReference type="Proteomes" id="UP001217089"/>
    </source>
</evidence>
<accession>A0ABQ9E600</accession>
<keyword evidence="2" id="KW-1185">Reference proteome</keyword>
<gene>
    <name evidence="1" type="ORF">KUTeg_022231</name>
</gene>
<organism evidence="1 2">
    <name type="scientific">Tegillarca granosa</name>
    <name type="common">Malaysian cockle</name>
    <name type="synonym">Anadara granosa</name>
    <dbReference type="NCBI Taxonomy" id="220873"/>
    <lineage>
        <taxon>Eukaryota</taxon>
        <taxon>Metazoa</taxon>
        <taxon>Spiralia</taxon>
        <taxon>Lophotrochozoa</taxon>
        <taxon>Mollusca</taxon>
        <taxon>Bivalvia</taxon>
        <taxon>Autobranchia</taxon>
        <taxon>Pteriomorphia</taxon>
        <taxon>Arcoida</taxon>
        <taxon>Arcoidea</taxon>
        <taxon>Arcidae</taxon>
        <taxon>Tegillarca</taxon>
    </lineage>
</organism>
<protein>
    <submittedName>
        <fullName evidence="1">Uncharacterized protein</fullName>
    </submittedName>
</protein>
<comment type="caution">
    <text evidence="1">The sequence shown here is derived from an EMBL/GenBank/DDBJ whole genome shotgun (WGS) entry which is preliminary data.</text>
</comment>
<reference evidence="1 2" key="1">
    <citation type="submission" date="2022-12" db="EMBL/GenBank/DDBJ databases">
        <title>Chromosome-level genome of Tegillarca granosa.</title>
        <authorList>
            <person name="Kim J."/>
        </authorList>
    </citation>
    <scope>NUCLEOTIDE SEQUENCE [LARGE SCALE GENOMIC DNA]</scope>
    <source>
        <strain evidence="1">Teg-2019</strain>
        <tissue evidence="1">Adductor muscle</tissue>
    </source>
</reference>
<dbReference type="EMBL" id="JARBDR010000919">
    <property type="protein sequence ID" value="KAJ8300712.1"/>
    <property type="molecule type" value="Genomic_DNA"/>
</dbReference>
<name>A0ABQ9E600_TEGGR</name>
<proteinExistence type="predicted"/>
<dbReference type="Proteomes" id="UP001217089">
    <property type="component" value="Unassembled WGS sequence"/>
</dbReference>
<sequence length="127" mass="15275">MYLRSYKKKAIDDKKPKRKFTKQFGLKIGQLVRISHLKGVFTRSYDEQWSYEVYKGHKQLWNVCIIKIYFLFHNYQGKEQSNFIFLEIIIPVEPSRSGDKILYRSKPEFCLITNELIPDYDIIIEDT</sequence>
<evidence type="ECO:0000313" key="1">
    <source>
        <dbReference type="EMBL" id="KAJ8300712.1"/>
    </source>
</evidence>